<reference evidence="4" key="2">
    <citation type="journal article" date="2019" name="Int. J. Syst. Evol. Microbiol.">
        <title>The Global Catalogue of Microorganisms (GCM) 10K type strain sequencing project: providing services to taxonomists for standard genome sequencing and annotation.</title>
        <authorList>
            <consortium name="The Broad Institute Genomics Platform"/>
            <consortium name="The Broad Institute Genome Sequencing Center for Infectious Disease"/>
            <person name="Wu L."/>
            <person name="Ma J."/>
        </authorList>
    </citation>
    <scope>NUCLEOTIDE SEQUENCE [LARGE SCALE GENOMIC DNA]</scope>
    <source>
        <strain evidence="4">NBRC 107715</strain>
    </source>
</reference>
<evidence type="ECO:0000313" key="2">
    <source>
        <dbReference type="EMBL" id="GLS67306.1"/>
    </source>
</evidence>
<gene>
    <name evidence="2" type="ORF">GCM10007888_56890</name>
    <name evidence="1" type="ORF">MOX02_47220</name>
</gene>
<organism evidence="1 3">
    <name type="scientific">Methylobacterium oxalidis</name>
    <dbReference type="NCBI Taxonomy" id="944322"/>
    <lineage>
        <taxon>Bacteria</taxon>
        <taxon>Pseudomonadati</taxon>
        <taxon>Pseudomonadota</taxon>
        <taxon>Alphaproteobacteria</taxon>
        <taxon>Hyphomicrobiales</taxon>
        <taxon>Methylobacteriaceae</taxon>
        <taxon>Methylobacterium</taxon>
    </lineage>
</organism>
<accession>A0A512J9P6</accession>
<evidence type="ECO:0000313" key="4">
    <source>
        <dbReference type="Proteomes" id="UP001156856"/>
    </source>
</evidence>
<sequence length="71" mass="7593">MNVSETLLSLVAFRLVVLVAFVATAQALPTRSHHDNPVSRAPGAVTVAAACMPATHGVQHDVQIHDMLRHD</sequence>
<reference evidence="1 3" key="3">
    <citation type="submission" date="2019-07" db="EMBL/GenBank/DDBJ databases">
        <title>Whole genome shotgun sequence of Methylobacterium oxalidis NBRC 107715.</title>
        <authorList>
            <person name="Hosoyama A."/>
            <person name="Uohara A."/>
            <person name="Ohji S."/>
            <person name="Ichikawa N."/>
        </authorList>
    </citation>
    <scope>NUCLEOTIDE SEQUENCE [LARGE SCALE GENOMIC DNA]</scope>
    <source>
        <strain evidence="1 3">NBRC 107715</strain>
    </source>
</reference>
<dbReference type="EMBL" id="BSPK01000111">
    <property type="protein sequence ID" value="GLS67306.1"/>
    <property type="molecule type" value="Genomic_DNA"/>
</dbReference>
<evidence type="ECO:0000313" key="3">
    <source>
        <dbReference type="Proteomes" id="UP000321960"/>
    </source>
</evidence>
<protein>
    <submittedName>
        <fullName evidence="1">Uncharacterized protein</fullName>
    </submittedName>
</protein>
<dbReference type="RefSeq" id="WP_147028202.1">
    <property type="nucleotide sequence ID" value="NZ_BJZU01000115.1"/>
</dbReference>
<dbReference type="EMBL" id="BJZU01000115">
    <property type="protein sequence ID" value="GEP06684.1"/>
    <property type="molecule type" value="Genomic_DNA"/>
</dbReference>
<proteinExistence type="predicted"/>
<dbReference type="Proteomes" id="UP000321960">
    <property type="component" value="Unassembled WGS sequence"/>
</dbReference>
<comment type="caution">
    <text evidence="1">The sequence shown here is derived from an EMBL/GenBank/DDBJ whole genome shotgun (WGS) entry which is preliminary data.</text>
</comment>
<keyword evidence="4" id="KW-1185">Reference proteome</keyword>
<dbReference type="AlphaFoldDB" id="A0A512J9P6"/>
<name>A0A512J9P6_9HYPH</name>
<reference evidence="2" key="4">
    <citation type="submission" date="2023-01" db="EMBL/GenBank/DDBJ databases">
        <title>Draft genome sequence of Methylobacterium oxalidis strain NBRC 107715.</title>
        <authorList>
            <person name="Sun Q."/>
            <person name="Mori K."/>
        </authorList>
    </citation>
    <scope>NUCLEOTIDE SEQUENCE</scope>
    <source>
        <strain evidence="2">NBRC 107715</strain>
    </source>
</reference>
<dbReference type="Proteomes" id="UP001156856">
    <property type="component" value="Unassembled WGS sequence"/>
</dbReference>
<evidence type="ECO:0000313" key="1">
    <source>
        <dbReference type="EMBL" id="GEP06684.1"/>
    </source>
</evidence>
<reference evidence="2" key="1">
    <citation type="journal article" date="2014" name="Int. J. Syst. Evol. Microbiol.">
        <title>Complete genome of a new Firmicutes species belonging to the dominant human colonic microbiota ('Ruminococcus bicirculans') reveals two chromosomes and a selective capacity to utilize plant glucans.</title>
        <authorList>
            <consortium name="NISC Comparative Sequencing Program"/>
            <person name="Wegmann U."/>
            <person name="Louis P."/>
            <person name="Goesmann A."/>
            <person name="Henrissat B."/>
            <person name="Duncan S.H."/>
            <person name="Flint H.J."/>
        </authorList>
    </citation>
    <scope>NUCLEOTIDE SEQUENCE</scope>
    <source>
        <strain evidence="2">NBRC 107715</strain>
    </source>
</reference>